<sequence>MICAVEGLSEILAMAATGRGLNLFDLNTAEEEDAAAGGSLSPSPSPSPTSTCSGVVPGSTGCVAPSVCLELWHACVGPLVSLPKKNSLVVYFPQGQLECFGESPAVICGVPPHVFCRVLDVKLHAEVDSDEVCAQVFLIPVAQEQLPQVDKTEVDGEDDDINCGSKSMTRHMFCKTLTASDTSTHGGFSVPRRAAEDCFPPLDYTLQRPSQELVAKDLHGREWKFRHIYRGQPRRHLLTTGWSAFVNRKKLVSGDAVLFLRGGDGILRLGVRRAAQLKEKPPFPPIFREQQSHGSFSAVINAISTRSVFNISYNPRGTSSDFIIPHSKFTRSLVHKFSCGTRLKMCCETEDAAERRFTGAVTGVSDLDPIGWPGSKWKCLLVEWDDSENNLHGGRVSPWEVEPAGFVVGCCMPAPSGSKRGRNGLPSTIHNSPIPDGKGLPDFRESLRFQKVLQGQEIMSLKPQNTQNHNLAESLSCYPGTDSSRIGALGNKISRPYFGNPDFSFNNKGFGESQWFQRVLQGQEKTSNMPYGMISCTSSHDELLGIFNGIALPNFRQTALLHDSNSQFHAAKSSVPVSSPSSVLMFPQATSLVPNPCRVPGLLEGRGIGNQGQVSPTRPYVGELPSSYIKDNFVRFESCIPRTQFNQQDLCGHGPRPALSGSQKLVPSCKNSCRLFGISLTDKEHAPNVADETILKANQLNTGPAFRITERQFLAQHPTMALGCLQKLDSASDAITYGI</sequence>
<dbReference type="Pfam" id="PF02362">
    <property type="entry name" value="B3"/>
    <property type="match status" value="1"/>
</dbReference>
<dbReference type="EnsemblPlants" id="Kaladp0010s0049.1.v1.1">
    <property type="protein sequence ID" value="Kaladp0010s0049.1.v1.1"/>
    <property type="gene ID" value="Kaladp0010s0049.v1.1"/>
</dbReference>
<dbReference type="GO" id="GO:0003677">
    <property type="term" value="F:DNA binding"/>
    <property type="evidence" value="ECO:0007669"/>
    <property type="project" value="UniProtKB-KW"/>
</dbReference>
<dbReference type="GO" id="GO:0009734">
    <property type="term" value="P:auxin-activated signaling pathway"/>
    <property type="evidence" value="ECO:0007669"/>
    <property type="project" value="UniProtKB-KW"/>
</dbReference>
<keyword evidence="4 8" id="KW-0238">DNA-binding</keyword>
<dbReference type="PROSITE" id="PS50863">
    <property type="entry name" value="B3"/>
    <property type="match status" value="1"/>
</dbReference>
<keyword evidence="7 8" id="KW-0927">Auxin signaling pathway</keyword>
<evidence type="ECO:0000256" key="8">
    <source>
        <dbReference type="RuleBase" id="RU004561"/>
    </source>
</evidence>
<dbReference type="SMART" id="SM01019">
    <property type="entry name" value="B3"/>
    <property type="match status" value="1"/>
</dbReference>
<comment type="subcellular location">
    <subcellularLocation>
        <location evidence="1 8">Nucleus</location>
    </subcellularLocation>
</comment>
<evidence type="ECO:0000313" key="11">
    <source>
        <dbReference type="EnsemblPlants" id="Kaladp0010s0049.1.v1.1"/>
    </source>
</evidence>
<keyword evidence="12" id="KW-1185">Reference proteome</keyword>
<evidence type="ECO:0000256" key="6">
    <source>
        <dbReference type="ARBA" id="ARBA00023242"/>
    </source>
</evidence>
<dbReference type="GO" id="GO:0006355">
    <property type="term" value="P:regulation of DNA-templated transcription"/>
    <property type="evidence" value="ECO:0007669"/>
    <property type="project" value="InterPro"/>
</dbReference>
<dbReference type="OMA" id="VRMEEHH"/>
<dbReference type="Gene3D" id="2.40.330.10">
    <property type="entry name" value="DNA-binding pseudobarrel domain"/>
    <property type="match status" value="1"/>
</dbReference>
<comment type="function">
    <text evidence="8">Auxin response factors (ARFs) are transcriptional factors that bind specifically to the DNA sequence 5'-TGTCTC-3' found in the auxin-responsive promoter elements (AuxREs).</text>
</comment>
<feature type="domain" description="TF-B3" evidence="10">
    <location>
        <begin position="173"/>
        <end position="275"/>
    </location>
</feature>
<dbReference type="InterPro" id="IPR044835">
    <property type="entry name" value="ARF_plant"/>
</dbReference>
<evidence type="ECO:0000256" key="7">
    <source>
        <dbReference type="ARBA" id="ARBA00023294"/>
    </source>
</evidence>
<keyword evidence="5 8" id="KW-0804">Transcription</keyword>
<dbReference type="InterPro" id="IPR015300">
    <property type="entry name" value="DNA-bd_pseudobarrel_sf"/>
</dbReference>
<dbReference type="InterPro" id="IPR003340">
    <property type="entry name" value="B3_DNA-bd"/>
</dbReference>
<dbReference type="InterPro" id="IPR010525">
    <property type="entry name" value="ARF_dom"/>
</dbReference>
<accession>A0A7N0SWB6</accession>
<dbReference type="Gramene" id="Kaladp0010s0049.1.v1.1">
    <property type="protein sequence ID" value="Kaladp0010s0049.1.v1.1"/>
    <property type="gene ID" value="Kaladp0010s0049.v1.1"/>
</dbReference>
<dbReference type="Proteomes" id="UP000594263">
    <property type="component" value="Unplaced"/>
</dbReference>
<dbReference type="SUPFAM" id="SSF101936">
    <property type="entry name" value="DNA-binding pseudobarrel domain"/>
    <property type="match status" value="1"/>
</dbReference>
<dbReference type="PANTHER" id="PTHR31384">
    <property type="entry name" value="AUXIN RESPONSE FACTOR 4-RELATED"/>
    <property type="match status" value="1"/>
</dbReference>
<comment type="similarity">
    <text evidence="2 8">Belongs to the ARF family.</text>
</comment>
<proteinExistence type="inferred from homology"/>
<protein>
    <recommendedName>
        <fullName evidence="8">Auxin response factor</fullName>
    </recommendedName>
</protein>
<evidence type="ECO:0000256" key="5">
    <source>
        <dbReference type="ARBA" id="ARBA00023163"/>
    </source>
</evidence>
<keyword evidence="6 8" id="KW-0539">Nucleus</keyword>
<evidence type="ECO:0000256" key="3">
    <source>
        <dbReference type="ARBA" id="ARBA00023015"/>
    </source>
</evidence>
<dbReference type="Pfam" id="PF06507">
    <property type="entry name" value="ARF_AD"/>
    <property type="match status" value="1"/>
</dbReference>
<comment type="subunit">
    <text evidence="8">Homodimers and heterodimers.</text>
</comment>
<dbReference type="FunFam" id="2.30.30.1040:FF:000001">
    <property type="entry name" value="Auxin response factor"/>
    <property type="match status" value="1"/>
</dbReference>
<organism evidence="11 12">
    <name type="scientific">Kalanchoe fedtschenkoi</name>
    <name type="common">Lavender scallops</name>
    <name type="synonym">South American air plant</name>
    <dbReference type="NCBI Taxonomy" id="63787"/>
    <lineage>
        <taxon>Eukaryota</taxon>
        <taxon>Viridiplantae</taxon>
        <taxon>Streptophyta</taxon>
        <taxon>Embryophyta</taxon>
        <taxon>Tracheophyta</taxon>
        <taxon>Spermatophyta</taxon>
        <taxon>Magnoliopsida</taxon>
        <taxon>eudicotyledons</taxon>
        <taxon>Gunneridae</taxon>
        <taxon>Pentapetalae</taxon>
        <taxon>Saxifragales</taxon>
        <taxon>Crassulaceae</taxon>
        <taxon>Kalanchoe</taxon>
    </lineage>
</organism>
<evidence type="ECO:0000256" key="9">
    <source>
        <dbReference type="SAM" id="MobiDB-lite"/>
    </source>
</evidence>
<dbReference type="PANTHER" id="PTHR31384:SF5">
    <property type="entry name" value="AUXIN RESPONSE FACTOR 3"/>
    <property type="match status" value="1"/>
</dbReference>
<keyword evidence="3 8" id="KW-0805">Transcription regulation</keyword>
<dbReference type="FunFam" id="2.40.330.10:FF:000001">
    <property type="entry name" value="Auxin response factor"/>
    <property type="match status" value="1"/>
</dbReference>
<dbReference type="AlphaFoldDB" id="A0A7N0SWB6"/>
<name>A0A7N0SWB6_KALFE</name>
<evidence type="ECO:0000259" key="10">
    <source>
        <dbReference type="PROSITE" id="PS50863"/>
    </source>
</evidence>
<reference evidence="11" key="1">
    <citation type="submission" date="2021-01" db="UniProtKB">
        <authorList>
            <consortium name="EnsemblPlants"/>
        </authorList>
    </citation>
    <scope>IDENTIFICATION</scope>
</reference>
<feature type="region of interest" description="Disordered" evidence="9">
    <location>
        <begin position="418"/>
        <end position="440"/>
    </location>
</feature>
<dbReference type="Gene3D" id="2.30.30.1040">
    <property type="match status" value="1"/>
</dbReference>
<evidence type="ECO:0000313" key="12">
    <source>
        <dbReference type="Proteomes" id="UP000594263"/>
    </source>
</evidence>
<dbReference type="CDD" id="cd10017">
    <property type="entry name" value="B3_DNA"/>
    <property type="match status" value="1"/>
</dbReference>
<dbReference type="GO" id="GO:0005634">
    <property type="term" value="C:nucleus"/>
    <property type="evidence" value="ECO:0007669"/>
    <property type="project" value="UniProtKB-SubCell"/>
</dbReference>
<evidence type="ECO:0000256" key="4">
    <source>
        <dbReference type="ARBA" id="ARBA00023125"/>
    </source>
</evidence>
<evidence type="ECO:0000256" key="2">
    <source>
        <dbReference type="ARBA" id="ARBA00007853"/>
    </source>
</evidence>
<evidence type="ECO:0000256" key="1">
    <source>
        <dbReference type="ARBA" id="ARBA00004123"/>
    </source>
</evidence>